<evidence type="ECO:0000313" key="3">
    <source>
        <dbReference type="EMBL" id="EWZ49183.1"/>
    </source>
</evidence>
<dbReference type="VEuPathDB" id="FungiDB:FOZG_00149"/>
<reference evidence="3" key="1">
    <citation type="submission" date="2011-06" db="EMBL/GenBank/DDBJ databases">
        <title>The Genome Sequence of Fusarium oxysporum Fo47.</title>
        <authorList>
            <consortium name="The Broad Institute Genome Sequencing Platform"/>
            <person name="Ma L.-J."/>
            <person name="Gale L.R."/>
            <person name="Schwartz D.C."/>
            <person name="Zhou S."/>
            <person name="Corby-Kistler H."/>
            <person name="Young S.K."/>
            <person name="Zeng Q."/>
            <person name="Gargeya S."/>
            <person name="Fitzgerald M."/>
            <person name="Haas B."/>
            <person name="Abouelleil A."/>
            <person name="Alvarado L."/>
            <person name="Arachchi H.M."/>
            <person name="Berlin A."/>
            <person name="Brown A."/>
            <person name="Chapman S.B."/>
            <person name="Chen Z."/>
            <person name="Dunbar C."/>
            <person name="Freedman E."/>
            <person name="Gearin G."/>
            <person name="Gellesch M."/>
            <person name="Goldberg J."/>
            <person name="Griggs A."/>
            <person name="Gujja S."/>
            <person name="Heiman D."/>
            <person name="Howarth C."/>
            <person name="Larson L."/>
            <person name="Lui A."/>
            <person name="MacDonald P.J.P."/>
            <person name="Mehta T."/>
            <person name="Montmayeur A."/>
            <person name="Murphy C."/>
            <person name="Neiman D."/>
            <person name="Pearson M."/>
            <person name="Priest M."/>
            <person name="Roberts A."/>
            <person name="Saif S."/>
            <person name="Shea T."/>
            <person name="Shenoy N."/>
            <person name="Sisk P."/>
            <person name="Stolte C."/>
            <person name="Sykes S."/>
            <person name="Wortman J."/>
            <person name="Nusbaum C."/>
            <person name="Birren B."/>
        </authorList>
    </citation>
    <scope>NUCLEOTIDE SEQUENCE [LARGE SCALE GENOMIC DNA]</scope>
    <source>
        <strain evidence="3">Fo47</strain>
    </source>
</reference>
<dbReference type="CDD" id="cd01065">
    <property type="entry name" value="NAD_bind_Shikimate_DH"/>
    <property type="match status" value="1"/>
</dbReference>
<dbReference type="InterPro" id="IPR036291">
    <property type="entry name" value="NAD(P)-bd_dom_sf"/>
</dbReference>
<dbReference type="EMBL" id="JH717896">
    <property type="protein sequence ID" value="EWZ49183.1"/>
    <property type="molecule type" value="Genomic_DNA"/>
</dbReference>
<dbReference type="PANTHER" id="PTHR33112:SF16">
    <property type="entry name" value="HETEROKARYON INCOMPATIBILITY DOMAIN-CONTAINING PROTEIN"/>
    <property type="match status" value="1"/>
</dbReference>
<dbReference type="PANTHER" id="PTHR33112">
    <property type="entry name" value="DOMAIN PROTEIN, PUTATIVE-RELATED"/>
    <property type="match status" value="1"/>
</dbReference>
<proteinExistence type="predicted"/>
<organism evidence="3">
    <name type="scientific">Fusarium oxysporum Fo47</name>
    <dbReference type="NCBI Taxonomy" id="660027"/>
    <lineage>
        <taxon>Eukaryota</taxon>
        <taxon>Fungi</taxon>
        <taxon>Dikarya</taxon>
        <taxon>Ascomycota</taxon>
        <taxon>Pezizomycotina</taxon>
        <taxon>Sordariomycetes</taxon>
        <taxon>Hypocreomycetidae</taxon>
        <taxon>Hypocreales</taxon>
        <taxon>Nectriaceae</taxon>
        <taxon>Fusarium</taxon>
        <taxon>Fusarium oxysporum species complex</taxon>
    </lineage>
</organism>
<dbReference type="Gene3D" id="3.40.50.10860">
    <property type="entry name" value="Leucine Dehydrogenase, chain A, domain 1"/>
    <property type="match status" value="1"/>
</dbReference>
<dbReference type="GO" id="GO:0004764">
    <property type="term" value="F:shikimate 3-dehydrogenase (NADP+) activity"/>
    <property type="evidence" value="ECO:0007669"/>
    <property type="project" value="InterPro"/>
</dbReference>
<dbReference type="HOGENOM" id="CLU_308596_0_0_1"/>
<dbReference type="Pfam" id="PF08501">
    <property type="entry name" value="Shikimate_dh_N"/>
    <property type="match status" value="1"/>
</dbReference>
<accession>W9L7I7</accession>
<dbReference type="AlphaFoldDB" id="W9L7I7"/>
<dbReference type="Proteomes" id="UP000030766">
    <property type="component" value="Unassembled WGS sequence"/>
</dbReference>
<dbReference type="Pfam" id="PF06985">
    <property type="entry name" value="HET"/>
    <property type="match status" value="1"/>
</dbReference>
<dbReference type="InterPro" id="IPR013708">
    <property type="entry name" value="Shikimate_DH-bd_N"/>
</dbReference>
<sequence length="956" mass="107859">MNDLLLRGHTCSQCRKIKLCEPREEIFIDTEWDSKYPRDSPSHMSFTGLRLDDLEEGSQNGCSLGKYLSSQLREGYPETWTLHDLKLYTDGWRFHGLIPLEKTLSGDRKLEFSTKYQHVHAPAHKGKTYVEFLSYEITTDEDVEWTGGQNLLTRKPIVADPLSKITAAKIRDWKLRCDTSQSQAHTICSRPSPAFFPTRLIEIVEMDTNNQIPHVRLVDGKSLNGDAEYIALSYCWGGDLKTCLRESNKDSNRTEIPWDKIPRTIQDAILTSQKLGIGFIWVDSLCIIQDSKADDKNIEIGQMTQVYTHAAFTIAARRAPDAHTGFLHERSLPSGTTIVDFCSEDGKTRQCTLTFESAAKDEDANVLDTRGWTLQEYLMSRRLLIIGSWTTTWSCRNENTVFKGTHRLDAIAFFGTHPDSNYPKPENNLILWEWNSLVQRYTQRNLTRQTDRILAISGLAQIFSPMRGGAYAAGLWVKDFPDTLLWENRSRALYPRPSDQGPSWSWTAINSTVTWGAGHGKDVLSVDSIECDLDQASAPFGSVKRGALRVTGPALDQEWKRTKSTSSLMSPGGHHLRYLMPDGMYINAHIKFLPDAEESDSDWTTVTLLAVKVDDYTTGIVLRKSADNKLDYRQDNKRNIGIQLEKTVILKMVSENQEQRTLHLVGIGVGHSIAPPMHNHIAQSLGLPWTFYATECATLDDLMDLARKDTTAGLVVTMPYKNAIIPRLDALDDLAATIGACNNVYRDWEDPEKLRGTNTDWRGIKGCLLEKGDQAGVPVLNKPALIVGAGGASRAAVYALSSYFQSSIIYVLNRDEQEVKDLIRDSQKLSPVPTILHVKEGEAQKLETPYYVVGTVPDFEPQTPDELAVRANLEEFLSRPEKGVLLDMCFKPRRTRMIKLAEQKDWPTVEGTHVIGYQIEEQWRLWAGEERVKKLDREGAWKVLIDSAEKSPGINF</sequence>
<dbReference type="SUPFAM" id="SSF53223">
    <property type="entry name" value="Aminoacid dehydrogenase-like, N-terminal domain"/>
    <property type="match status" value="1"/>
</dbReference>
<name>W9L7I7_FUSOX</name>
<evidence type="ECO:0000259" key="1">
    <source>
        <dbReference type="Pfam" id="PF06985"/>
    </source>
</evidence>
<dbReference type="InterPro" id="IPR046346">
    <property type="entry name" value="Aminoacid_DH-like_N_sf"/>
</dbReference>
<dbReference type="SUPFAM" id="SSF51735">
    <property type="entry name" value="NAD(P)-binding Rossmann-fold domains"/>
    <property type="match status" value="1"/>
</dbReference>
<dbReference type="Gene3D" id="3.40.50.720">
    <property type="entry name" value="NAD(P)-binding Rossmann-like Domain"/>
    <property type="match status" value="1"/>
</dbReference>
<reference evidence="3" key="2">
    <citation type="submission" date="2012-06" db="EMBL/GenBank/DDBJ databases">
        <title>Annotation of the Genome Sequence of Fusarium oxysporum Fo47.</title>
        <authorList>
            <consortium name="The Broad Institute Genomics Platform"/>
            <person name="Ma L.-J."/>
            <person name="Corby-Kistler H."/>
            <person name="Broz K."/>
            <person name="Gale L.R."/>
            <person name="Jonkers W."/>
            <person name="O'Donnell K."/>
            <person name="Ploetz R."/>
            <person name="Steinberg C."/>
            <person name="Schwartz D.C."/>
            <person name="VanEtten H."/>
            <person name="Zhou S."/>
            <person name="Young S.K."/>
            <person name="Zeng Q."/>
            <person name="Gargeya S."/>
            <person name="Fitzgerald M."/>
            <person name="Abouelleil A."/>
            <person name="Alvarado L."/>
            <person name="Chapman S.B."/>
            <person name="Gainer-Dewar J."/>
            <person name="Goldberg J."/>
            <person name="Griggs A."/>
            <person name="Gujja S."/>
            <person name="Hansen M."/>
            <person name="Howarth C."/>
            <person name="Imamovic A."/>
            <person name="Ireland A."/>
            <person name="Larimer J."/>
            <person name="McCowan C."/>
            <person name="Murphy C."/>
            <person name="Pearson M."/>
            <person name="Poon T.W."/>
            <person name="Priest M."/>
            <person name="Roberts A."/>
            <person name="Saif S."/>
            <person name="Shea T."/>
            <person name="Sykes S."/>
            <person name="Wortman J."/>
            <person name="Nusbaum C."/>
            <person name="Birren B."/>
        </authorList>
    </citation>
    <scope>NUCLEOTIDE SEQUENCE</scope>
    <source>
        <strain evidence="3">Fo47</strain>
    </source>
</reference>
<feature type="domain" description="Shikimate dehydrogenase substrate binding N-terminal" evidence="2">
    <location>
        <begin position="664"/>
        <end position="744"/>
    </location>
</feature>
<evidence type="ECO:0000259" key="2">
    <source>
        <dbReference type="Pfam" id="PF08501"/>
    </source>
</evidence>
<dbReference type="InterPro" id="IPR010730">
    <property type="entry name" value="HET"/>
</dbReference>
<protein>
    <submittedName>
        <fullName evidence="3">Shikimate dehydrogenase</fullName>
    </submittedName>
</protein>
<gene>
    <name evidence="3" type="ORF">FOZG_00149</name>
</gene>
<feature type="domain" description="Heterokaryon incompatibility" evidence="1">
    <location>
        <begin position="229"/>
        <end position="376"/>
    </location>
</feature>